<evidence type="ECO:0000313" key="4">
    <source>
        <dbReference type="EMBL" id="KAI8040593.1"/>
    </source>
</evidence>
<keyword evidence="5" id="KW-1185">Reference proteome</keyword>
<dbReference type="SUPFAM" id="SSF50494">
    <property type="entry name" value="Trypsin-like serine proteases"/>
    <property type="match status" value="1"/>
</dbReference>
<dbReference type="PANTHER" id="PTHR24256">
    <property type="entry name" value="TRYPTASE-RELATED"/>
    <property type="match status" value="1"/>
</dbReference>
<protein>
    <recommendedName>
        <fullName evidence="3">Peptidase S1 domain-containing protein</fullName>
    </recommendedName>
</protein>
<evidence type="ECO:0000256" key="2">
    <source>
        <dbReference type="ARBA" id="ARBA00024195"/>
    </source>
</evidence>
<comment type="caution">
    <text evidence="4">The sequence shown here is derived from an EMBL/GenBank/DDBJ whole genome shotgun (WGS) entry which is preliminary data.</text>
</comment>
<organism evidence="4 5">
    <name type="scientific">Drosophila gunungcola</name>
    <name type="common">fruit fly</name>
    <dbReference type="NCBI Taxonomy" id="103775"/>
    <lineage>
        <taxon>Eukaryota</taxon>
        <taxon>Metazoa</taxon>
        <taxon>Ecdysozoa</taxon>
        <taxon>Arthropoda</taxon>
        <taxon>Hexapoda</taxon>
        <taxon>Insecta</taxon>
        <taxon>Pterygota</taxon>
        <taxon>Neoptera</taxon>
        <taxon>Endopterygota</taxon>
        <taxon>Diptera</taxon>
        <taxon>Brachycera</taxon>
        <taxon>Muscomorpha</taxon>
        <taxon>Ephydroidea</taxon>
        <taxon>Drosophilidae</taxon>
        <taxon>Drosophila</taxon>
        <taxon>Sophophora</taxon>
    </lineage>
</organism>
<dbReference type="GO" id="GO:0004252">
    <property type="term" value="F:serine-type endopeptidase activity"/>
    <property type="evidence" value="ECO:0007669"/>
    <property type="project" value="InterPro"/>
</dbReference>
<dbReference type="InterPro" id="IPR051487">
    <property type="entry name" value="Ser/Thr_Proteases_Immune/Dev"/>
</dbReference>
<evidence type="ECO:0000259" key="3">
    <source>
        <dbReference type="PROSITE" id="PS50240"/>
    </source>
</evidence>
<dbReference type="Proteomes" id="UP001059596">
    <property type="component" value="Unassembled WGS sequence"/>
</dbReference>
<dbReference type="GO" id="GO:0006508">
    <property type="term" value="P:proteolysis"/>
    <property type="evidence" value="ECO:0007669"/>
    <property type="project" value="InterPro"/>
</dbReference>
<proteinExistence type="inferred from homology"/>
<evidence type="ECO:0000313" key="5">
    <source>
        <dbReference type="Proteomes" id="UP001059596"/>
    </source>
</evidence>
<dbReference type="EMBL" id="JAMKOV010000004">
    <property type="protein sequence ID" value="KAI8040593.1"/>
    <property type="molecule type" value="Genomic_DNA"/>
</dbReference>
<dbReference type="InterPro" id="IPR001254">
    <property type="entry name" value="Trypsin_dom"/>
</dbReference>
<accession>A0A9P9YP65</accession>
<reference evidence="4" key="1">
    <citation type="journal article" date="2023" name="Genome Biol. Evol.">
        <title>Long-read-based Genome Assembly of Drosophila gunungcola Reveals Fewer Chemosensory Genes in Flower-breeding Species.</title>
        <authorList>
            <person name="Negi A."/>
            <person name="Liao B.Y."/>
            <person name="Yeh S.D."/>
        </authorList>
    </citation>
    <scope>NUCLEOTIDE SEQUENCE</scope>
    <source>
        <strain evidence="4">Sukarami</strain>
    </source>
</reference>
<dbReference type="InterPro" id="IPR015420">
    <property type="entry name" value="Peptidase_S1A_nudel"/>
</dbReference>
<dbReference type="PROSITE" id="PS50240">
    <property type="entry name" value="TRYPSIN_DOM"/>
    <property type="match status" value="1"/>
</dbReference>
<dbReference type="Gene3D" id="2.40.10.10">
    <property type="entry name" value="Trypsin-like serine proteases"/>
    <property type="match status" value="1"/>
</dbReference>
<name>A0A9P9YP65_9MUSC</name>
<keyword evidence="1" id="KW-1015">Disulfide bond</keyword>
<dbReference type="InterPro" id="IPR009003">
    <property type="entry name" value="Peptidase_S1_PA"/>
</dbReference>
<gene>
    <name evidence="4" type="ORF">M5D96_006536</name>
</gene>
<sequence>MKKIAVSIHKAAQEYYIYKPNPLVALTNGHDVHFDVHQQPKFSSAGIFSRNAHGVWRVVCAHETGYHEHQVNTADAVCALLGFKGAHYFNSSEFVSQQQMQPITPELKAGKTSMVAQLRSMVGDNIQLTDNEVIIPELGLPSASRPEKDRMLPRKCLGIYVECNPLSNKTTPLKTFSAGQAVRQKPKEQVPVLLPTIETHNRPNVHFKPQIAAVVVNKKDEILDRLDNLIKSKKNKTILVNEQLHEAIEELHWPWLADVYSNGDLWCPGVLIDKHWVLVHESCLFGIGLDSHYVSVLLGGGKTKRSAHKSNHEQIRRVNCFEAVPKSDVLLLHLEHPVRFTHHVLPTFLPDR</sequence>
<dbReference type="Pfam" id="PF09342">
    <property type="entry name" value="DUF1986"/>
    <property type="match status" value="1"/>
</dbReference>
<evidence type="ECO:0000256" key="1">
    <source>
        <dbReference type="ARBA" id="ARBA00023157"/>
    </source>
</evidence>
<feature type="domain" description="Peptidase S1" evidence="3">
    <location>
        <begin position="239"/>
        <end position="352"/>
    </location>
</feature>
<dbReference type="AlphaFoldDB" id="A0A9P9YP65"/>
<dbReference type="InterPro" id="IPR043504">
    <property type="entry name" value="Peptidase_S1_PA_chymotrypsin"/>
</dbReference>
<comment type="similarity">
    <text evidence="2">Belongs to the peptidase S1 family. CLIP subfamily.</text>
</comment>